<dbReference type="GO" id="GO:0005886">
    <property type="term" value="C:plasma membrane"/>
    <property type="evidence" value="ECO:0007669"/>
    <property type="project" value="TreeGrafter"/>
</dbReference>
<comment type="subcellular location">
    <subcellularLocation>
        <location evidence="1">Membrane</location>
        <topology evidence="1">Multi-pass membrane protein</topology>
    </subcellularLocation>
</comment>
<feature type="transmembrane region" description="Helical" evidence="6">
    <location>
        <begin position="172"/>
        <end position="195"/>
    </location>
</feature>
<dbReference type="PANTHER" id="PTHR38459">
    <property type="entry name" value="PROPHAGE BACTOPRENOL-LINKED GLUCOSE TRANSLOCASE HOMOLOG"/>
    <property type="match status" value="1"/>
</dbReference>
<dbReference type="InterPro" id="IPR051401">
    <property type="entry name" value="GtrA_CellWall_Glycosyl"/>
</dbReference>
<sequence length="201" mass="22244">MIHRIDYFIAALIGFLTGVFAIPVALNLGIRERVLLLLLPLAVPPVFAFGVWLGKVLSRWLAFMTHLTKFAVVGFLNFAIDVGILNLLSILTGIKAGFIIGGVNIPGFVLAAFNSYFWNKFWVFQDRGDRSVWHDFPKFISVTGAGLVINSVVVIVVTTYVDPFFSFSPDAWLNIAKVLAAIVSLGWNFVGYKLFVFTPTP</sequence>
<accession>A0A1G2KQH0</accession>
<organism evidence="8 9">
    <name type="scientific">Candidatus Sungbacteria bacterium RIFCSPHIGHO2_02_FULL_47_11</name>
    <dbReference type="NCBI Taxonomy" id="1802270"/>
    <lineage>
        <taxon>Bacteria</taxon>
        <taxon>Candidatus Sungiibacteriota</taxon>
    </lineage>
</organism>
<dbReference type="GO" id="GO:0000271">
    <property type="term" value="P:polysaccharide biosynthetic process"/>
    <property type="evidence" value="ECO:0007669"/>
    <property type="project" value="InterPro"/>
</dbReference>
<keyword evidence="3 6" id="KW-0812">Transmembrane</keyword>
<protein>
    <recommendedName>
        <fullName evidence="7">GtrA/DPMS transmembrane domain-containing protein</fullName>
    </recommendedName>
</protein>
<evidence type="ECO:0000256" key="4">
    <source>
        <dbReference type="ARBA" id="ARBA00022989"/>
    </source>
</evidence>
<dbReference type="InterPro" id="IPR007267">
    <property type="entry name" value="GtrA_DPMS_TM"/>
</dbReference>
<keyword evidence="4 6" id="KW-1133">Transmembrane helix</keyword>
<dbReference type="STRING" id="1802270.A3C07_04320"/>
<feature type="transmembrane region" description="Helical" evidence="6">
    <location>
        <begin position="70"/>
        <end position="91"/>
    </location>
</feature>
<comment type="similarity">
    <text evidence="2">Belongs to the GtrA family.</text>
</comment>
<evidence type="ECO:0000256" key="2">
    <source>
        <dbReference type="ARBA" id="ARBA00009399"/>
    </source>
</evidence>
<dbReference type="EMBL" id="MHQI01000010">
    <property type="protein sequence ID" value="OHA00649.1"/>
    <property type="molecule type" value="Genomic_DNA"/>
</dbReference>
<proteinExistence type="inferred from homology"/>
<evidence type="ECO:0000256" key="1">
    <source>
        <dbReference type="ARBA" id="ARBA00004141"/>
    </source>
</evidence>
<dbReference type="AlphaFoldDB" id="A0A1G2KQH0"/>
<feature type="transmembrane region" description="Helical" evidence="6">
    <location>
        <begin position="34"/>
        <end position="58"/>
    </location>
</feature>
<evidence type="ECO:0000256" key="5">
    <source>
        <dbReference type="ARBA" id="ARBA00023136"/>
    </source>
</evidence>
<evidence type="ECO:0000313" key="9">
    <source>
        <dbReference type="Proteomes" id="UP000179023"/>
    </source>
</evidence>
<evidence type="ECO:0000313" key="8">
    <source>
        <dbReference type="EMBL" id="OHA00649.1"/>
    </source>
</evidence>
<feature type="domain" description="GtrA/DPMS transmembrane" evidence="7">
    <location>
        <begin position="69"/>
        <end position="197"/>
    </location>
</feature>
<dbReference type="PANTHER" id="PTHR38459:SF1">
    <property type="entry name" value="PROPHAGE BACTOPRENOL-LINKED GLUCOSE TRANSLOCASE HOMOLOG"/>
    <property type="match status" value="1"/>
</dbReference>
<evidence type="ECO:0000259" key="7">
    <source>
        <dbReference type="Pfam" id="PF04138"/>
    </source>
</evidence>
<dbReference type="Pfam" id="PF04138">
    <property type="entry name" value="GtrA_DPMS_TM"/>
    <property type="match status" value="1"/>
</dbReference>
<feature type="transmembrane region" description="Helical" evidence="6">
    <location>
        <begin position="7"/>
        <end position="28"/>
    </location>
</feature>
<dbReference type="Proteomes" id="UP000179023">
    <property type="component" value="Unassembled WGS sequence"/>
</dbReference>
<feature type="transmembrane region" description="Helical" evidence="6">
    <location>
        <begin position="139"/>
        <end position="160"/>
    </location>
</feature>
<gene>
    <name evidence="8" type="ORF">A3C07_04320</name>
</gene>
<reference evidence="8 9" key="1">
    <citation type="journal article" date="2016" name="Nat. Commun.">
        <title>Thousands of microbial genomes shed light on interconnected biogeochemical processes in an aquifer system.</title>
        <authorList>
            <person name="Anantharaman K."/>
            <person name="Brown C.T."/>
            <person name="Hug L.A."/>
            <person name="Sharon I."/>
            <person name="Castelle C.J."/>
            <person name="Probst A.J."/>
            <person name="Thomas B.C."/>
            <person name="Singh A."/>
            <person name="Wilkins M.J."/>
            <person name="Karaoz U."/>
            <person name="Brodie E.L."/>
            <person name="Williams K.H."/>
            <person name="Hubbard S.S."/>
            <person name="Banfield J.F."/>
        </authorList>
    </citation>
    <scope>NUCLEOTIDE SEQUENCE [LARGE SCALE GENOMIC DNA]</scope>
</reference>
<keyword evidence="5 6" id="KW-0472">Membrane</keyword>
<feature type="transmembrane region" description="Helical" evidence="6">
    <location>
        <begin position="97"/>
        <end position="118"/>
    </location>
</feature>
<evidence type="ECO:0000256" key="3">
    <source>
        <dbReference type="ARBA" id="ARBA00022692"/>
    </source>
</evidence>
<name>A0A1G2KQH0_9BACT</name>
<comment type="caution">
    <text evidence="8">The sequence shown here is derived from an EMBL/GenBank/DDBJ whole genome shotgun (WGS) entry which is preliminary data.</text>
</comment>
<evidence type="ECO:0000256" key="6">
    <source>
        <dbReference type="SAM" id="Phobius"/>
    </source>
</evidence>